<dbReference type="NCBIfam" id="TIGR00129">
    <property type="entry name" value="fdhD_narQ"/>
    <property type="match status" value="1"/>
</dbReference>
<sequence>MNSKYKIQKYKSNNLNNVEDLISIEEPLEISIKFKTKETWIQNIISITMRTPGNDEDLVRGFLFNEKIIEKNEYIEKIESVGDYVGEYKLQNKIVVTLNNSENIDIDKIKRNFLTNSSCGVCGKTSLDSLEIIKKDKVLKSLPKISKEIIIKSPSVLRDNQSEFSKTGGIHASGLFTNDGGIVCIKEDVGRHNALDKLIGYSLNKGLLTPSSQFITCSGRLNFELVQKVLMTNIGILIGVGAPTSLAIDLANKFDITLIGFVKEDSFNIYSNEDRVIIKG</sequence>
<evidence type="ECO:0000256" key="3">
    <source>
        <dbReference type="HAMAP-Rule" id="MF_00187"/>
    </source>
</evidence>
<evidence type="ECO:0000256" key="2">
    <source>
        <dbReference type="ARBA" id="ARBA00023150"/>
    </source>
</evidence>
<gene>
    <name evidence="3" type="primary">fdhD</name>
    <name evidence="4" type="ORF">PU1002_02966</name>
</gene>
<dbReference type="HAMAP" id="MF_00187">
    <property type="entry name" value="FdhD"/>
    <property type="match status" value="1"/>
</dbReference>
<dbReference type="GO" id="GO:0006777">
    <property type="term" value="P:Mo-molybdopterin cofactor biosynthetic process"/>
    <property type="evidence" value="ECO:0007669"/>
    <property type="project" value="UniProtKB-UniRule"/>
</dbReference>
<dbReference type="GO" id="GO:0016783">
    <property type="term" value="F:sulfurtransferase activity"/>
    <property type="evidence" value="ECO:0007669"/>
    <property type="project" value="InterPro"/>
</dbReference>
<dbReference type="InterPro" id="IPR016193">
    <property type="entry name" value="Cytidine_deaminase-like"/>
</dbReference>
<dbReference type="PANTHER" id="PTHR30592:SF1">
    <property type="entry name" value="SULFUR CARRIER PROTEIN FDHD"/>
    <property type="match status" value="1"/>
</dbReference>
<dbReference type="Pfam" id="PF02634">
    <property type="entry name" value="FdhD-NarQ"/>
    <property type="match status" value="1"/>
</dbReference>
<name>Q1V284_PELU1</name>
<feature type="active site" description="Cysteine persulfide intermediate" evidence="3">
    <location>
        <position position="119"/>
    </location>
</feature>
<evidence type="ECO:0000256" key="1">
    <source>
        <dbReference type="ARBA" id="ARBA00022490"/>
    </source>
</evidence>
<organism evidence="4 5">
    <name type="scientific">Pelagibacter ubique (strain HTCC1002)</name>
    <dbReference type="NCBI Taxonomy" id="314261"/>
    <lineage>
        <taxon>Bacteria</taxon>
        <taxon>Pseudomonadati</taxon>
        <taxon>Pseudomonadota</taxon>
        <taxon>Alphaproteobacteria</taxon>
        <taxon>Candidatus Pelagibacterales</taxon>
        <taxon>Candidatus Pelagibacteraceae</taxon>
        <taxon>Candidatus Pelagibacter</taxon>
    </lineage>
</organism>
<dbReference type="SUPFAM" id="SSF53927">
    <property type="entry name" value="Cytidine deaminase-like"/>
    <property type="match status" value="1"/>
</dbReference>
<protein>
    <recommendedName>
        <fullName evidence="3">Sulfur carrier protein FdhD</fullName>
    </recommendedName>
</protein>
<dbReference type="InterPro" id="IPR003786">
    <property type="entry name" value="FdhD"/>
</dbReference>
<keyword evidence="1 3" id="KW-0963">Cytoplasm</keyword>
<comment type="caution">
    <text evidence="4">The sequence shown here is derived from an EMBL/GenBank/DDBJ whole genome shotgun (WGS) entry which is preliminary data.</text>
</comment>
<dbReference type="Gene3D" id="3.40.140.10">
    <property type="entry name" value="Cytidine Deaminase, domain 2"/>
    <property type="match status" value="1"/>
</dbReference>
<dbReference type="RefSeq" id="WP_006997231.1">
    <property type="nucleotide sequence ID" value="NZ_CH724130.1"/>
</dbReference>
<evidence type="ECO:0000313" key="5">
    <source>
        <dbReference type="Proteomes" id="UP000005306"/>
    </source>
</evidence>
<dbReference type="Gene3D" id="3.10.20.10">
    <property type="match status" value="1"/>
</dbReference>
<dbReference type="GO" id="GO:0097163">
    <property type="term" value="F:sulfur carrier activity"/>
    <property type="evidence" value="ECO:0007669"/>
    <property type="project" value="UniProtKB-UniRule"/>
</dbReference>
<dbReference type="EMBL" id="AAPV01000001">
    <property type="protein sequence ID" value="EAS84644.1"/>
    <property type="molecule type" value="Genomic_DNA"/>
</dbReference>
<reference evidence="4 5" key="1">
    <citation type="submission" date="2006-04" db="EMBL/GenBank/DDBJ databases">
        <authorList>
            <person name="Giovannoni S.J."/>
            <person name="Cho J.-C."/>
            <person name="Ferriera S."/>
            <person name="Johnson J."/>
            <person name="Kravitz S."/>
            <person name="Halpern A."/>
            <person name="Remington K."/>
            <person name="Beeson K."/>
            <person name="Tran B."/>
            <person name="Rogers Y.-H."/>
            <person name="Friedman R."/>
            <person name="Venter J.C."/>
        </authorList>
    </citation>
    <scope>NUCLEOTIDE SEQUENCE [LARGE SCALE GENOMIC DNA]</scope>
    <source>
        <strain evidence="4 5">HTCC1002</strain>
    </source>
</reference>
<evidence type="ECO:0000313" key="4">
    <source>
        <dbReference type="EMBL" id="EAS84644.1"/>
    </source>
</evidence>
<dbReference type="HOGENOM" id="CLU_056887_3_0_5"/>
<comment type="function">
    <text evidence="3">Required for formate dehydrogenase (FDH) activity. Acts as a sulfur carrier protein that transfers sulfur from IscS to the molybdenum cofactor prior to its insertion into FDH.</text>
</comment>
<dbReference type="GO" id="GO:0005737">
    <property type="term" value="C:cytoplasm"/>
    <property type="evidence" value="ECO:0007669"/>
    <property type="project" value="UniProtKB-SubCell"/>
</dbReference>
<comment type="subcellular location">
    <subcellularLocation>
        <location evidence="3">Cytoplasm</location>
    </subcellularLocation>
</comment>
<dbReference type="AlphaFoldDB" id="Q1V284"/>
<dbReference type="PIRSF" id="PIRSF015626">
    <property type="entry name" value="FdhD"/>
    <property type="match status" value="1"/>
</dbReference>
<comment type="caution">
    <text evidence="3">Lacks conserved residue(s) required for the propagation of feature annotation.</text>
</comment>
<keyword evidence="2 3" id="KW-0501">Molybdenum cofactor biosynthesis</keyword>
<dbReference type="PANTHER" id="PTHR30592">
    <property type="entry name" value="FORMATE DEHYDROGENASE"/>
    <property type="match status" value="1"/>
</dbReference>
<dbReference type="Proteomes" id="UP000005306">
    <property type="component" value="Unassembled WGS sequence"/>
</dbReference>
<proteinExistence type="inferred from homology"/>
<accession>Q1V284</accession>
<comment type="similarity">
    <text evidence="3">Belongs to the FdhD family.</text>
</comment>